<organism evidence="1 2">
    <name type="scientific">Melastoma candidum</name>
    <dbReference type="NCBI Taxonomy" id="119954"/>
    <lineage>
        <taxon>Eukaryota</taxon>
        <taxon>Viridiplantae</taxon>
        <taxon>Streptophyta</taxon>
        <taxon>Embryophyta</taxon>
        <taxon>Tracheophyta</taxon>
        <taxon>Spermatophyta</taxon>
        <taxon>Magnoliopsida</taxon>
        <taxon>eudicotyledons</taxon>
        <taxon>Gunneridae</taxon>
        <taxon>Pentapetalae</taxon>
        <taxon>rosids</taxon>
        <taxon>malvids</taxon>
        <taxon>Myrtales</taxon>
        <taxon>Melastomataceae</taxon>
        <taxon>Melastomatoideae</taxon>
        <taxon>Melastomateae</taxon>
        <taxon>Melastoma</taxon>
    </lineage>
</organism>
<reference evidence="2" key="1">
    <citation type="journal article" date="2023" name="Front. Plant Sci.">
        <title>Chromosomal-level genome assembly of Melastoma candidum provides insights into trichome evolution.</title>
        <authorList>
            <person name="Zhong Y."/>
            <person name="Wu W."/>
            <person name="Sun C."/>
            <person name="Zou P."/>
            <person name="Liu Y."/>
            <person name="Dai S."/>
            <person name="Zhou R."/>
        </authorList>
    </citation>
    <scope>NUCLEOTIDE SEQUENCE [LARGE SCALE GENOMIC DNA]</scope>
</reference>
<keyword evidence="2" id="KW-1185">Reference proteome</keyword>
<gene>
    <name evidence="1" type="ORF">MLD38_020374</name>
</gene>
<sequence length="122" mass="13578">MLENPKATETQMDVAESSWYSILLHHASVYGIAAGYCISASLLSIINKWAVMKFPYPGALTALQYLTCAAGVHICGQLYLLEHEPLDVLTMWRFLPTAIIVYLSLFTNSELLLHANVDTFIV</sequence>
<protein>
    <submittedName>
        <fullName evidence="1">Uncharacterized protein</fullName>
    </submittedName>
</protein>
<evidence type="ECO:0000313" key="2">
    <source>
        <dbReference type="Proteomes" id="UP001057402"/>
    </source>
</evidence>
<dbReference type="Proteomes" id="UP001057402">
    <property type="component" value="Chromosome 6"/>
</dbReference>
<proteinExistence type="predicted"/>
<comment type="caution">
    <text evidence="1">The sequence shown here is derived from an EMBL/GenBank/DDBJ whole genome shotgun (WGS) entry which is preliminary data.</text>
</comment>
<name>A0ACB9QEK5_9MYRT</name>
<accession>A0ACB9QEK5</accession>
<dbReference type="EMBL" id="CM042885">
    <property type="protein sequence ID" value="KAI4364257.1"/>
    <property type="molecule type" value="Genomic_DNA"/>
</dbReference>
<evidence type="ECO:0000313" key="1">
    <source>
        <dbReference type="EMBL" id="KAI4364257.1"/>
    </source>
</evidence>